<comment type="caution">
    <text evidence="1">The sequence shown here is derived from an EMBL/GenBank/DDBJ whole genome shotgun (WGS) entry which is preliminary data.</text>
</comment>
<accession>A0A3N0AHK8</accession>
<evidence type="ECO:0000313" key="1">
    <source>
        <dbReference type="EMBL" id="RNL21506.1"/>
    </source>
</evidence>
<organism evidence="1 2">
    <name type="scientific">Slackia faecicanis</name>
    <dbReference type="NCBI Taxonomy" id="255723"/>
    <lineage>
        <taxon>Bacteria</taxon>
        <taxon>Bacillati</taxon>
        <taxon>Actinomycetota</taxon>
        <taxon>Coriobacteriia</taxon>
        <taxon>Eggerthellales</taxon>
        <taxon>Eggerthellaceae</taxon>
        <taxon>Slackia</taxon>
    </lineage>
</organism>
<sequence>MVTDAQKKATNAYRAANVKNVTVKFFPADREVYDWMRENGYSGAWVRELIRREYERAKGE</sequence>
<name>A0A3N0AHK8_9ACTN</name>
<gene>
    <name evidence="1" type="ORF">DMP07_01295</name>
</gene>
<dbReference type="RefSeq" id="WP_123197347.1">
    <property type="nucleotide sequence ID" value="NZ_QICB01000001.1"/>
</dbReference>
<proteinExistence type="predicted"/>
<dbReference type="EMBL" id="QICB01000001">
    <property type="protein sequence ID" value="RNL21506.1"/>
    <property type="molecule type" value="Genomic_DNA"/>
</dbReference>
<protein>
    <submittedName>
        <fullName evidence="1">Uncharacterized protein</fullName>
    </submittedName>
</protein>
<dbReference type="OrthoDB" id="3183843at2"/>
<keyword evidence="2" id="KW-1185">Reference proteome</keyword>
<reference evidence="2" key="1">
    <citation type="submission" date="2018-05" db="EMBL/GenBank/DDBJ databases">
        <title>Genome Sequencing of selected type strains of the family Eggerthellaceae.</title>
        <authorList>
            <person name="Danylec N."/>
            <person name="Stoll D.A."/>
            <person name="Doetsch A."/>
            <person name="Huch M."/>
        </authorList>
    </citation>
    <scope>NUCLEOTIDE SEQUENCE [LARGE SCALE GENOMIC DNA]</scope>
    <source>
        <strain evidence="2">DSM 17537</strain>
    </source>
</reference>
<dbReference type="AlphaFoldDB" id="A0A3N0AHK8"/>
<evidence type="ECO:0000313" key="2">
    <source>
        <dbReference type="Proteomes" id="UP000267368"/>
    </source>
</evidence>
<dbReference type="Proteomes" id="UP000267368">
    <property type="component" value="Unassembled WGS sequence"/>
</dbReference>